<proteinExistence type="predicted"/>
<dbReference type="RefSeq" id="XP_022835378.1">
    <property type="nucleotide sequence ID" value="XM_022979610.1"/>
</dbReference>
<reference evidence="3" key="1">
    <citation type="submission" date="2025-08" db="UniProtKB">
        <authorList>
            <consortium name="RefSeq"/>
        </authorList>
    </citation>
    <scope>IDENTIFICATION</scope>
    <source>
        <strain evidence="3">Ishihara</strain>
        <tissue evidence="3">Whole body</tissue>
    </source>
</reference>
<dbReference type="AlphaFoldDB" id="A0A9J7EQC3"/>
<sequence>MTFIQASACGWLCVRAMPIGLVSFVFIKTDMSFKWNDETVLQLINYFQDNEILWNIKHADHKNRSKRTVALNSIAISFGIDRTEVERKLKNVTSHYFREKKKVEESATAADGLRYESKWFAYKPLQFLRGKNKSHETLNSEITGSQKKDETSCSRNKRCNHDGDSDISELLKVLKDNISATKPVRDDASLFGDYIASKIRKMDPTTTSTVEHLIQNIIYQAELGNYSHGSSTQVSNSPECSGKVGFTTSSTNFDDNDDNNISDTKDFIKDV</sequence>
<gene>
    <name evidence="3" type="primary">LOC111362858</name>
</gene>
<keyword evidence="2" id="KW-1185">Reference proteome</keyword>
<name>A0A9J7EQC3_SPOLT</name>
<feature type="domain" description="MADF" evidence="1">
    <location>
        <begin position="42"/>
        <end position="133"/>
    </location>
</feature>
<evidence type="ECO:0000259" key="1">
    <source>
        <dbReference type="PROSITE" id="PS51029"/>
    </source>
</evidence>
<dbReference type="OrthoDB" id="10051975at2759"/>
<dbReference type="PANTHER" id="PTHR21505:SF12">
    <property type="entry name" value="MADF DOMAIN-CONTAINING PROTEIN-RELATED"/>
    <property type="match status" value="1"/>
</dbReference>
<protein>
    <submittedName>
        <fullName evidence="3">Uncharacterized protein LOC111362858</fullName>
    </submittedName>
</protein>
<accession>A0A9J7EQC3</accession>
<dbReference type="PANTHER" id="PTHR21505">
    <property type="entry name" value="MADF DOMAIN-CONTAINING PROTEIN-RELATED"/>
    <property type="match status" value="1"/>
</dbReference>
<evidence type="ECO:0000313" key="3">
    <source>
        <dbReference type="RefSeq" id="XP_022835378.1"/>
    </source>
</evidence>
<dbReference type="InterPro" id="IPR006578">
    <property type="entry name" value="MADF-dom"/>
</dbReference>
<organism evidence="2 3">
    <name type="scientific">Spodoptera litura</name>
    <name type="common">Asian cotton leafworm</name>
    <dbReference type="NCBI Taxonomy" id="69820"/>
    <lineage>
        <taxon>Eukaryota</taxon>
        <taxon>Metazoa</taxon>
        <taxon>Ecdysozoa</taxon>
        <taxon>Arthropoda</taxon>
        <taxon>Hexapoda</taxon>
        <taxon>Insecta</taxon>
        <taxon>Pterygota</taxon>
        <taxon>Neoptera</taxon>
        <taxon>Endopterygota</taxon>
        <taxon>Lepidoptera</taxon>
        <taxon>Glossata</taxon>
        <taxon>Ditrysia</taxon>
        <taxon>Noctuoidea</taxon>
        <taxon>Noctuidae</taxon>
        <taxon>Amphipyrinae</taxon>
        <taxon>Spodoptera</taxon>
    </lineage>
</organism>
<dbReference type="PROSITE" id="PS51029">
    <property type="entry name" value="MADF"/>
    <property type="match status" value="1"/>
</dbReference>
<dbReference type="Pfam" id="PF10545">
    <property type="entry name" value="MADF_DNA_bdg"/>
    <property type="match status" value="1"/>
</dbReference>
<evidence type="ECO:0000313" key="2">
    <source>
        <dbReference type="Proteomes" id="UP000301870"/>
    </source>
</evidence>
<dbReference type="Proteomes" id="UP000301870">
    <property type="component" value="Unplaced"/>
</dbReference>
<dbReference type="SMART" id="SM00595">
    <property type="entry name" value="MADF"/>
    <property type="match status" value="1"/>
</dbReference>
<dbReference type="GeneID" id="111362858"/>
<dbReference type="KEGG" id="sliu:111362858"/>